<dbReference type="CDD" id="cd02248">
    <property type="entry name" value="Peptidase_C1A"/>
    <property type="match status" value="1"/>
</dbReference>
<dbReference type="Proteomes" id="UP001058974">
    <property type="component" value="Chromosome 5"/>
</dbReference>
<comment type="similarity">
    <text evidence="1">Belongs to the peptidase C1 family.</text>
</comment>
<dbReference type="PROSITE" id="PS00640">
    <property type="entry name" value="THIOL_PROTEASE_ASN"/>
    <property type="match status" value="1"/>
</dbReference>
<evidence type="ECO:0000256" key="6">
    <source>
        <dbReference type="ARBA" id="ARBA00023157"/>
    </source>
</evidence>
<dbReference type="InterPro" id="IPR025661">
    <property type="entry name" value="Pept_asp_AS"/>
</dbReference>
<dbReference type="AlphaFoldDB" id="A0A9D4X429"/>
<dbReference type="InterPro" id="IPR000668">
    <property type="entry name" value="Peptidase_C1A_C"/>
</dbReference>
<name>A0A9D4X429_PEA</name>
<evidence type="ECO:0000256" key="5">
    <source>
        <dbReference type="ARBA" id="ARBA00022807"/>
    </source>
</evidence>
<evidence type="ECO:0000256" key="1">
    <source>
        <dbReference type="ARBA" id="ARBA00008455"/>
    </source>
</evidence>
<keyword evidence="3 8" id="KW-0732">Signal</keyword>
<evidence type="ECO:0000313" key="11">
    <source>
        <dbReference type="EMBL" id="KAI5413027.1"/>
    </source>
</evidence>
<dbReference type="EMBL" id="JAMSHJ010000005">
    <property type="protein sequence ID" value="KAI5413027.1"/>
    <property type="molecule type" value="Genomic_DNA"/>
</dbReference>
<feature type="signal peptide" evidence="8">
    <location>
        <begin position="1"/>
        <end position="17"/>
    </location>
</feature>
<proteinExistence type="inferred from homology"/>
<feature type="domain" description="Peptidase C1A papain C-terminal" evidence="9">
    <location>
        <begin position="126"/>
        <end position="342"/>
    </location>
</feature>
<evidence type="ECO:0000256" key="2">
    <source>
        <dbReference type="ARBA" id="ARBA00022670"/>
    </source>
</evidence>
<evidence type="ECO:0000259" key="9">
    <source>
        <dbReference type="SMART" id="SM00645"/>
    </source>
</evidence>
<evidence type="ECO:0000256" key="3">
    <source>
        <dbReference type="ARBA" id="ARBA00022729"/>
    </source>
</evidence>
<organism evidence="11 12">
    <name type="scientific">Pisum sativum</name>
    <name type="common">Garden pea</name>
    <name type="synonym">Lathyrus oleraceus</name>
    <dbReference type="NCBI Taxonomy" id="3888"/>
    <lineage>
        <taxon>Eukaryota</taxon>
        <taxon>Viridiplantae</taxon>
        <taxon>Streptophyta</taxon>
        <taxon>Embryophyta</taxon>
        <taxon>Tracheophyta</taxon>
        <taxon>Spermatophyta</taxon>
        <taxon>Magnoliopsida</taxon>
        <taxon>eudicotyledons</taxon>
        <taxon>Gunneridae</taxon>
        <taxon>Pentapetalae</taxon>
        <taxon>rosids</taxon>
        <taxon>fabids</taxon>
        <taxon>Fabales</taxon>
        <taxon>Fabaceae</taxon>
        <taxon>Papilionoideae</taxon>
        <taxon>50 kb inversion clade</taxon>
        <taxon>NPAAA clade</taxon>
        <taxon>Hologalegina</taxon>
        <taxon>IRL clade</taxon>
        <taxon>Fabeae</taxon>
        <taxon>Lathyrus</taxon>
    </lineage>
</organism>
<dbReference type="InterPro" id="IPR013201">
    <property type="entry name" value="Prot_inhib_I29"/>
</dbReference>
<evidence type="ECO:0000259" key="10">
    <source>
        <dbReference type="SMART" id="SM00848"/>
    </source>
</evidence>
<dbReference type="GO" id="GO:0008234">
    <property type="term" value="F:cysteine-type peptidase activity"/>
    <property type="evidence" value="ECO:0007669"/>
    <property type="project" value="UniProtKB-KW"/>
</dbReference>
<dbReference type="Pfam" id="PF08246">
    <property type="entry name" value="Inhibitor_I29"/>
    <property type="match status" value="1"/>
</dbReference>
<keyword evidence="7" id="KW-0325">Glycoprotein</keyword>
<dbReference type="PRINTS" id="PR00705">
    <property type="entry name" value="PAPAIN"/>
</dbReference>
<accession>A0A9D4X429</accession>
<evidence type="ECO:0000256" key="8">
    <source>
        <dbReference type="SAM" id="SignalP"/>
    </source>
</evidence>
<dbReference type="PROSITE" id="PS51257">
    <property type="entry name" value="PROKAR_LIPOPROTEIN"/>
    <property type="match status" value="1"/>
</dbReference>
<gene>
    <name evidence="11" type="ORF">KIW84_057589</name>
</gene>
<evidence type="ECO:0000256" key="4">
    <source>
        <dbReference type="ARBA" id="ARBA00022801"/>
    </source>
</evidence>
<feature type="chain" id="PRO_5039126460" evidence="8">
    <location>
        <begin position="18"/>
        <end position="344"/>
    </location>
</feature>
<keyword evidence="12" id="KW-1185">Reference proteome</keyword>
<dbReference type="PANTHER" id="PTHR12411">
    <property type="entry name" value="CYSTEINE PROTEASE FAMILY C1-RELATED"/>
    <property type="match status" value="1"/>
</dbReference>
<dbReference type="Gramene" id="Psat05G0758900-T1">
    <property type="protein sequence ID" value="KAI5413027.1"/>
    <property type="gene ID" value="KIW84_057589"/>
</dbReference>
<dbReference type="PROSITE" id="PS00639">
    <property type="entry name" value="THIOL_PROTEASE_HIS"/>
    <property type="match status" value="1"/>
</dbReference>
<dbReference type="InterPro" id="IPR039417">
    <property type="entry name" value="Peptidase_C1A_papain-like"/>
</dbReference>
<dbReference type="Pfam" id="PF00112">
    <property type="entry name" value="Peptidase_C1"/>
    <property type="match status" value="1"/>
</dbReference>
<dbReference type="PROSITE" id="PS00139">
    <property type="entry name" value="THIOL_PROTEASE_CYS"/>
    <property type="match status" value="1"/>
</dbReference>
<keyword evidence="2" id="KW-0645">Protease</keyword>
<comment type="caution">
    <text evidence="11">The sequence shown here is derived from an EMBL/GenBank/DDBJ whole genome shotgun (WGS) entry which is preliminary data.</text>
</comment>
<dbReference type="InterPro" id="IPR038765">
    <property type="entry name" value="Papain-like_cys_pep_sf"/>
</dbReference>
<dbReference type="FunFam" id="3.90.70.10:FF:000067">
    <property type="entry name" value="Senescence-specific cysteine protease"/>
    <property type="match status" value="1"/>
</dbReference>
<dbReference type="OrthoDB" id="10253408at2759"/>
<reference evidence="11 12" key="1">
    <citation type="journal article" date="2022" name="Nat. Genet.">
        <title>Improved pea reference genome and pan-genome highlight genomic features and evolutionary characteristics.</title>
        <authorList>
            <person name="Yang T."/>
            <person name="Liu R."/>
            <person name="Luo Y."/>
            <person name="Hu S."/>
            <person name="Wang D."/>
            <person name="Wang C."/>
            <person name="Pandey M.K."/>
            <person name="Ge S."/>
            <person name="Xu Q."/>
            <person name="Li N."/>
            <person name="Li G."/>
            <person name="Huang Y."/>
            <person name="Saxena R.K."/>
            <person name="Ji Y."/>
            <person name="Li M."/>
            <person name="Yan X."/>
            <person name="He Y."/>
            <person name="Liu Y."/>
            <person name="Wang X."/>
            <person name="Xiang C."/>
            <person name="Varshney R.K."/>
            <person name="Ding H."/>
            <person name="Gao S."/>
            <person name="Zong X."/>
        </authorList>
    </citation>
    <scope>NUCLEOTIDE SEQUENCE [LARGE SCALE GENOMIC DNA]</scope>
    <source>
        <strain evidence="11 12">cv. Zhongwan 6</strain>
    </source>
</reference>
<keyword evidence="6" id="KW-1015">Disulfide bond</keyword>
<dbReference type="InterPro" id="IPR000169">
    <property type="entry name" value="Pept_cys_AS"/>
</dbReference>
<keyword evidence="5" id="KW-0788">Thiol protease</keyword>
<evidence type="ECO:0000313" key="12">
    <source>
        <dbReference type="Proteomes" id="UP001058974"/>
    </source>
</evidence>
<dbReference type="InterPro" id="IPR025660">
    <property type="entry name" value="Pept_his_AS"/>
</dbReference>
<dbReference type="Gene3D" id="3.90.70.10">
    <property type="entry name" value="Cysteine proteinases"/>
    <property type="match status" value="1"/>
</dbReference>
<sequence length="344" mass="38804">MKTTIILSIVILNLVFACNLWITASSSPAMNKKKSTNPEVMKKRYETWLKRYRRHYRDGEEWEVRFDIYQSNVQFIEFYNSKNYSYKLTDNGFADLTNEEFRSMYLGFLPRLHAQVKTKYHKHGDLPRNIDWRKKGAVTHVKDQGRCGSCWAFSAVAAVEGINKIKTGNLVSLSEQQLIDCDAKSGNEGCEGGDMYIAFNYIKKHGGLVAAKEYPYTGKNGKCNKAKAKNHAATISGYENVPARNEKMLKAAVSHQPVSVATDAGGYAFQFYSKGVFSGSCGKNLNHAMTIVGYGEENGEKYWIVKNSWANDWGESGYVRMKRDIKDKDGTCGIAMDATYPVKI</sequence>
<protein>
    <submittedName>
        <fullName evidence="11">Uncharacterized protein</fullName>
    </submittedName>
</protein>
<keyword evidence="4" id="KW-0378">Hydrolase</keyword>
<evidence type="ECO:0000256" key="7">
    <source>
        <dbReference type="ARBA" id="ARBA00023180"/>
    </source>
</evidence>
<dbReference type="SMART" id="SM00645">
    <property type="entry name" value="Pept_C1"/>
    <property type="match status" value="1"/>
</dbReference>
<dbReference type="SMART" id="SM00848">
    <property type="entry name" value="Inhibitor_I29"/>
    <property type="match status" value="1"/>
</dbReference>
<dbReference type="InterPro" id="IPR013128">
    <property type="entry name" value="Peptidase_C1A"/>
</dbReference>
<feature type="domain" description="Cathepsin propeptide inhibitor" evidence="10">
    <location>
        <begin position="45"/>
        <end position="101"/>
    </location>
</feature>
<dbReference type="GO" id="GO:0006508">
    <property type="term" value="P:proteolysis"/>
    <property type="evidence" value="ECO:0007669"/>
    <property type="project" value="UniProtKB-KW"/>
</dbReference>
<dbReference type="SUPFAM" id="SSF54001">
    <property type="entry name" value="Cysteine proteinases"/>
    <property type="match status" value="1"/>
</dbReference>